<dbReference type="Gene3D" id="3.40.50.1980">
    <property type="entry name" value="Nitrogenase molybdenum iron protein domain"/>
    <property type="match status" value="2"/>
</dbReference>
<dbReference type="PROSITE" id="PS50983">
    <property type="entry name" value="FE_B12_PBP"/>
    <property type="match status" value="1"/>
</dbReference>
<dbReference type="Pfam" id="PF01497">
    <property type="entry name" value="Peripla_BP_2"/>
    <property type="match status" value="1"/>
</dbReference>
<dbReference type="EMBL" id="JABBXD010000005">
    <property type="protein sequence ID" value="MBD3586185.1"/>
    <property type="molecule type" value="Genomic_DNA"/>
</dbReference>
<evidence type="ECO:0000256" key="1">
    <source>
        <dbReference type="ARBA" id="ARBA00022729"/>
    </source>
</evidence>
<dbReference type="InterPro" id="IPR002491">
    <property type="entry name" value="ABC_transptr_periplasmic_BD"/>
</dbReference>
<evidence type="ECO:0000256" key="2">
    <source>
        <dbReference type="SAM" id="SignalP"/>
    </source>
</evidence>
<evidence type="ECO:0000313" key="5">
    <source>
        <dbReference type="Proteomes" id="UP000624419"/>
    </source>
</evidence>
<dbReference type="PANTHER" id="PTHR30535">
    <property type="entry name" value="VITAMIN B12-BINDING PROTEIN"/>
    <property type="match status" value="1"/>
</dbReference>
<keyword evidence="1 2" id="KW-0732">Signal</keyword>
<name>A0ABR8LLI2_9ALTE</name>
<feature type="chain" id="PRO_5045364929" evidence="2">
    <location>
        <begin position="16"/>
        <end position="272"/>
    </location>
</feature>
<dbReference type="InterPro" id="IPR050902">
    <property type="entry name" value="ABC_Transporter_SBP"/>
</dbReference>
<gene>
    <name evidence="4" type="ORF">HHX48_10575</name>
</gene>
<evidence type="ECO:0000313" key="4">
    <source>
        <dbReference type="EMBL" id="MBD3586185.1"/>
    </source>
</evidence>
<keyword evidence="5" id="KW-1185">Reference proteome</keyword>
<evidence type="ECO:0000259" key="3">
    <source>
        <dbReference type="PROSITE" id="PS50983"/>
    </source>
</evidence>
<protein>
    <submittedName>
        <fullName evidence="4">ABC transporter substrate-binding protein</fullName>
    </submittedName>
</protein>
<proteinExistence type="predicted"/>
<dbReference type="SUPFAM" id="SSF53807">
    <property type="entry name" value="Helical backbone' metal receptor"/>
    <property type="match status" value="1"/>
</dbReference>
<feature type="domain" description="Fe/B12 periplasmic-binding" evidence="3">
    <location>
        <begin position="26"/>
        <end position="271"/>
    </location>
</feature>
<reference evidence="4 5" key="1">
    <citation type="submission" date="2020-04" db="EMBL/GenBank/DDBJ databases">
        <title>Salinimonas sp. HHU 13199.</title>
        <authorList>
            <person name="Cui X."/>
            <person name="Zhang D."/>
        </authorList>
    </citation>
    <scope>NUCLEOTIDE SEQUENCE [LARGE SCALE GENOMIC DNA]</scope>
    <source>
        <strain evidence="4 5">HHU 13199</strain>
    </source>
</reference>
<sequence length="272" mass="30309">MSVLLIVCHAALVHAAPTRTTDSDQTIVTLAPHLTEWVYSLEQQDKLLAVSAYSDYPDAAKALPRVADANGVNIKAIVKLQPDVILAWRGGNKPQDIARLKQLGFTVFESQPLTPADISKEYRQLGGVLHVSERARELADNFDTQLSHLARQYKNVSAITVFYYMWTAPLMSVGPDAWASKLLAQCGVQTLFNDAHVDYPQVSVQEVIRRQPDLLIAATSRNISVEQQFWSPHNDVLQAPVIAANPDIFSRFTLRLIPELRSLCKQIHQTDS</sequence>
<dbReference type="InterPro" id="IPR054828">
    <property type="entry name" value="Vit_B12_bind_prot"/>
</dbReference>
<organism evidence="4 5">
    <name type="scientific">Salinimonas profundi</name>
    <dbReference type="NCBI Taxonomy" id="2729140"/>
    <lineage>
        <taxon>Bacteria</taxon>
        <taxon>Pseudomonadati</taxon>
        <taxon>Pseudomonadota</taxon>
        <taxon>Gammaproteobacteria</taxon>
        <taxon>Alteromonadales</taxon>
        <taxon>Alteromonadaceae</taxon>
        <taxon>Alteromonas/Salinimonas group</taxon>
        <taxon>Salinimonas</taxon>
    </lineage>
</organism>
<dbReference type="NCBIfam" id="NF038402">
    <property type="entry name" value="TroA_like"/>
    <property type="match status" value="1"/>
</dbReference>
<feature type="signal peptide" evidence="2">
    <location>
        <begin position="1"/>
        <end position="15"/>
    </location>
</feature>
<dbReference type="Proteomes" id="UP000624419">
    <property type="component" value="Unassembled WGS sequence"/>
</dbReference>
<dbReference type="PANTHER" id="PTHR30535:SF34">
    <property type="entry name" value="MOLYBDATE-BINDING PROTEIN MOLA"/>
    <property type="match status" value="1"/>
</dbReference>
<accession>A0ABR8LLI2</accession>
<comment type="caution">
    <text evidence="4">The sequence shown here is derived from an EMBL/GenBank/DDBJ whole genome shotgun (WGS) entry which is preliminary data.</text>
</comment>